<comment type="caution">
    <text evidence="1">The sequence shown here is derived from an EMBL/GenBank/DDBJ whole genome shotgun (WGS) entry which is preliminary data.</text>
</comment>
<sequence>MQQQDAQLAATSAVVQHTAEHETHFTTDVRHLLGNQGLHVSHSVFNFYLREQTRREQRRQYRSLYEDEEEGWAAKLQTLWFTMLFYLQSMF</sequence>
<organism evidence="1 2">
    <name type="scientific">Haematococcus lacustris</name>
    <name type="common">Green alga</name>
    <name type="synonym">Haematococcus pluvialis</name>
    <dbReference type="NCBI Taxonomy" id="44745"/>
    <lineage>
        <taxon>Eukaryota</taxon>
        <taxon>Viridiplantae</taxon>
        <taxon>Chlorophyta</taxon>
        <taxon>core chlorophytes</taxon>
        <taxon>Chlorophyceae</taxon>
        <taxon>CS clade</taxon>
        <taxon>Chlamydomonadales</taxon>
        <taxon>Haematococcaceae</taxon>
        <taxon>Haematococcus</taxon>
    </lineage>
</organism>
<evidence type="ECO:0000313" key="2">
    <source>
        <dbReference type="Proteomes" id="UP000485058"/>
    </source>
</evidence>
<reference evidence="1 2" key="1">
    <citation type="submission" date="2020-02" db="EMBL/GenBank/DDBJ databases">
        <title>Draft genome sequence of Haematococcus lacustris strain NIES-144.</title>
        <authorList>
            <person name="Morimoto D."/>
            <person name="Nakagawa S."/>
            <person name="Yoshida T."/>
            <person name="Sawayama S."/>
        </authorList>
    </citation>
    <scope>NUCLEOTIDE SEQUENCE [LARGE SCALE GENOMIC DNA]</scope>
    <source>
        <strain evidence="1 2">NIES-144</strain>
    </source>
</reference>
<dbReference type="AlphaFoldDB" id="A0A699ZKT7"/>
<proteinExistence type="predicted"/>
<dbReference type="EMBL" id="BLLF01002233">
    <property type="protein sequence ID" value="GFH23273.1"/>
    <property type="molecule type" value="Genomic_DNA"/>
</dbReference>
<protein>
    <submittedName>
        <fullName evidence="1">Uncharacterized protein</fullName>
    </submittedName>
</protein>
<dbReference type="Proteomes" id="UP000485058">
    <property type="component" value="Unassembled WGS sequence"/>
</dbReference>
<name>A0A699ZKT7_HAELA</name>
<keyword evidence="2" id="KW-1185">Reference proteome</keyword>
<gene>
    <name evidence="1" type="ORF">HaLaN_20864</name>
</gene>
<accession>A0A699ZKT7</accession>
<evidence type="ECO:0000313" key="1">
    <source>
        <dbReference type="EMBL" id="GFH23273.1"/>
    </source>
</evidence>